<reference evidence="3" key="2">
    <citation type="submission" date="2016-04" db="EMBL/GenBank/DDBJ databases">
        <title>Planomonospora sphaerica JCM9374 whole genome shotgun sequence.</title>
        <authorList>
            <person name="Suzuki T."/>
            <person name="Dohra H."/>
            <person name="Kodani S."/>
        </authorList>
    </citation>
    <scope>NUCLEOTIDE SEQUENCE [LARGE SCALE GENOMIC DNA]</scope>
    <source>
        <strain evidence="3">JCM 9374</strain>
    </source>
</reference>
<sequence>MIDFRYHLVSIVAIFLALSVGIVLGTTLLEEPAIKTAETLADQLSKGNTELRDQLDVLRKREAGNDAFAAARTPELVRGGLAGQSVVIVEAPGATAAVRDAVQQTISDAGATVTGRVTLTEKYVDAEQSGFIDRLALAVKPASVVFPAEDTPYDKAAAVLASAIVTADPTQTGKENPEAGGILDAFERAGLLSVTGTAATPAADGREASAAPEGRLFLAGAAVLIAPAEPYAGESAAAQADALAATALGLDEGSRGSVLTGTAAATAAGGALAALRENAVAAEKVSSVDTADMPAGRVVVVYALREQLAGGVGQYGIGTGASAFEPTAPTPAPSASPPPTADSGG</sequence>
<evidence type="ECO:0000313" key="2">
    <source>
        <dbReference type="EMBL" id="GAT68443.1"/>
    </source>
</evidence>
<dbReference type="AlphaFoldDB" id="A0A171DH25"/>
<accession>A0A171DH25</accession>
<dbReference type="GO" id="GO:0055070">
    <property type="term" value="P:copper ion homeostasis"/>
    <property type="evidence" value="ECO:0007669"/>
    <property type="project" value="InterPro"/>
</dbReference>
<dbReference type="OrthoDB" id="4350157at2"/>
<dbReference type="EMBL" id="BDCX01000010">
    <property type="protein sequence ID" value="GAT68443.1"/>
    <property type="molecule type" value="Genomic_DNA"/>
</dbReference>
<proteinExistence type="predicted"/>
<dbReference type="Pfam" id="PF11382">
    <property type="entry name" value="MctB"/>
    <property type="match status" value="1"/>
</dbReference>
<evidence type="ECO:0000256" key="1">
    <source>
        <dbReference type="SAM" id="MobiDB-lite"/>
    </source>
</evidence>
<name>A0A171DH25_9ACTN</name>
<feature type="compositionally biased region" description="Pro residues" evidence="1">
    <location>
        <begin position="328"/>
        <end position="345"/>
    </location>
</feature>
<comment type="caution">
    <text evidence="2">The sequence shown here is derived from an EMBL/GenBank/DDBJ whole genome shotgun (WGS) entry which is preliminary data.</text>
</comment>
<dbReference type="InterPro" id="IPR021522">
    <property type="entry name" value="MctB"/>
</dbReference>
<organism evidence="2 3">
    <name type="scientific">Planomonospora sphaerica</name>
    <dbReference type="NCBI Taxonomy" id="161355"/>
    <lineage>
        <taxon>Bacteria</taxon>
        <taxon>Bacillati</taxon>
        <taxon>Actinomycetota</taxon>
        <taxon>Actinomycetes</taxon>
        <taxon>Streptosporangiales</taxon>
        <taxon>Streptosporangiaceae</taxon>
        <taxon>Planomonospora</taxon>
    </lineage>
</organism>
<evidence type="ECO:0000313" key="3">
    <source>
        <dbReference type="Proteomes" id="UP000077701"/>
    </source>
</evidence>
<dbReference type="GO" id="GO:0016020">
    <property type="term" value="C:membrane"/>
    <property type="evidence" value="ECO:0007669"/>
    <property type="project" value="InterPro"/>
</dbReference>
<protein>
    <submittedName>
        <fullName evidence="2">Channel-forming protein</fullName>
    </submittedName>
</protein>
<reference evidence="2 3" key="1">
    <citation type="journal article" date="2016" name="Genome Announc.">
        <title>Draft Genome Sequence of Planomonospora sphaerica JCM9374, a Rare Actinomycete.</title>
        <authorList>
            <person name="Dohra H."/>
            <person name="Suzuki T."/>
            <person name="Inoue Y."/>
            <person name="Kodani S."/>
        </authorList>
    </citation>
    <scope>NUCLEOTIDE SEQUENCE [LARGE SCALE GENOMIC DNA]</scope>
    <source>
        <strain evidence="2 3">JCM 9374</strain>
    </source>
</reference>
<keyword evidence="3" id="KW-1185">Reference proteome</keyword>
<feature type="region of interest" description="Disordered" evidence="1">
    <location>
        <begin position="321"/>
        <end position="345"/>
    </location>
</feature>
<gene>
    <name evidence="2" type="ORF">PS9374_04108</name>
</gene>
<dbReference type="Proteomes" id="UP000077701">
    <property type="component" value="Unassembled WGS sequence"/>
</dbReference>
<dbReference type="STRING" id="161355.PS9374_04108"/>
<dbReference type="RefSeq" id="WP_068898999.1">
    <property type="nucleotide sequence ID" value="NZ_BDCX01000010.1"/>
</dbReference>